<sequence>MSPAQLPPFAPSATPMRTSTSIVASSSKIGLKTVAMPTHQHRLSPPPPLVPGTAMNHDGTPYVFRKTRRKPVRYRD</sequence>
<evidence type="ECO:0000313" key="3">
    <source>
        <dbReference type="Proteomes" id="UP000005237"/>
    </source>
</evidence>
<keyword evidence="3" id="KW-1185">Reference proteome</keyword>
<evidence type="ECO:0000256" key="1">
    <source>
        <dbReference type="SAM" id="MobiDB-lite"/>
    </source>
</evidence>
<feature type="compositionally biased region" description="Pro residues" evidence="1">
    <location>
        <begin position="1"/>
        <end position="10"/>
    </location>
</feature>
<accession>A0A8R1EKD2</accession>
<reference evidence="3" key="1">
    <citation type="submission" date="2010-08" db="EMBL/GenBank/DDBJ databases">
        <authorList>
            <consortium name="Caenorhabditis japonica Sequencing Consortium"/>
            <person name="Wilson R.K."/>
        </authorList>
    </citation>
    <scope>NUCLEOTIDE SEQUENCE [LARGE SCALE GENOMIC DNA]</scope>
    <source>
        <strain evidence="3">DF5081</strain>
    </source>
</reference>
<evidence type="ECO:0000313" key="2">
    <source>
        <dbReference type="EnsemblMetazoa" id="CJA35336.1"/>
    </source>
</evidence>
<dbReference type="AlphaFoldDB" id="A0A8R1EKD2"/>
<protein>
    <submittedName>
        <fullName evidence="2">Uncharacterized protein</fullName>
    </submittedName>
</protein>
<name>A0A8R1EKD2_CAEJA</name>
<feature type="compositionally biased region" description="Polar residues" evidence="1">
    <location>
        <begin position="15"/>
        <end position="24"/>
    </location>
</feature>
<dbReference type="EnsemblMetazoa" id="CJA35336.1">
    <property type="protein sequence ID" value="CJA35336.1"/>
    <property type="gene ID" value="WBGene00211183"/>
</dbReference>
<feature type="region of interest" description="Disordered" evidence="1">
    <location>
        <begin position="1"/>
        <end position="24"/>
    </location>
</feature>
<dbReference type="Proteomes" id="UP000005237">
    <property type="component" value="Unassembled WGS sequence"/>
</dbReference>
<proteinExistence type="predicted"/>
<organism evidence="2 3">
    <name type="scientific">Caenorhabditis japonica</name>
    <dbReference type="NCBI Taxonomy" id="281687"/>
    <lineage>
        <taxon>Eukaryota</taxon>
        <taxon>Metazoa</taxon>
        <taxon>Ecdysozoa</taxon>
        <taxon>Nematoda</taxon>
        <taxon>Chromadorea</taxon>
        <taxon>Rhabditida</taxon>
        <taxon>Rhabditina</taxon>
        <taxon>Rhabditomorpha</taxon>
        <taxon>Rhabditoidea</taxon>
        <taxon>Rhabditidae</taxon>
        <taxon>Peloderinae</taxon>
        <taxon>Caenorhabditis</taxon>
    </lineage>
</organism>
<reference evidence="2" key="2">
    <citation type="submission" date="2022-06" db="UniProtKB">
        <authorList>
            <consortium name="EnsemblMetazoa"/>
        </authorList>
    </citation>
    <scope>IDENTIFICATION</scope>
    <source>
        <strain evidence="2">DF5081</strain>
    </source>
</reference>
<feature type="region of interest" description="Disordered" evidence="1">
    <location>
        <begin position="38"/>
        <end position="62"/>
    </location>
</feature>